<accession>A0A6P3QLD0</accession>
<dbReference type="InterPro" id="IPR036770">
    <property type="entry name" value="Ankyrin_rpt-contain_sf"/>
</dbReference>
<reference evidence="12" key="1">
    <citation type="submission" date="2025-08" db="UniProtKB">
        <authorList>
            <consortium name="RefSeq"/>
        </authorList>
    </citation>
    <scope>IDENTIFICATION</scope>
    <source>
        <tissue evidence="12">Kidney</tissue>
    </source>
</reference>
<evidence type="ECO:0000256" key="4">
    <source>
        <dbReference type="ARBA" id="ARBA00022737"/>
    </source>
</evidence>
<organism evidence="11 12">
    <name type="scientific">Pteropus vampyrus</name>
    <name type="common">Large flying fox</name>
    <dbReference type="NCBI Taxonomy" id="132908"/>
    <lineage>
        <taxon>Eukaryota</taxon>
        <taxon>Metazoa</taxon>
        <taxon>Chordata</taxon>
        <taxon>Craniata</taxon>
        <taxon>Vertebrata</taxon>
        <taxon>Euteleostomi</taxon>
        <taxon>Mammalia</taxon>
        <taxon>Eutheria</taxon>
        <taxon>Laurasiatheria</taxon>
        <taxon>Chiroptera</taxon>
        <taxon>Yinpterochiroptera</taxon>
        <taxon>Pteropodoidea</taxon>
        <taxon>Pteropodidae</taxon>
        <taxon>Pteropodinae</taxon>
        <taxon>Pteropus</taxon>
    </lineage>
</organism>
<evidence type="ECO:0000256" key="5">
    <source>
        <dbReference type="ARBA" id="ARBA00022843"/>
    </source>
</evidence>
<dbReference type="SMART" id="SM00248">
    <property type="entry name" value="ANK"/>
    <property type="match status" value="2"/>
</dbReference>
<dbReference type="PROSITE" id="PS50297">
    <property type="entry name" value="ANK_REP_REGION"/>
    <property type="match status" value="1"/>
</dbReference>
<gene>
    <name evidence="12" type="primary">ANKRD37</name>
</gene>
<keyword evidence="4" id="KW-0677">Repeat</keyword>
<keyword evidence="7" id="KW-0539">Nucleus</keyword>
<dbReference type="FunFam" id="1.25.40.20:FF:000234">
    <property type="entry name" value="ankyrin repeat domain-containing protein 37 isoform X2"/>
    <property type="match status" value="1"/>
</dbReference>
<evidence type="ECO:0000256" key="8">
    <source>
        <dbReference type="ARBA" id="ARBA00067246"/>
    </source>
</evidence>
<evidence type="ECO:0000256" key="6">
    <source>
        <dbReference type="ARBA" id="ARBA00023043"/>
    </source>
</evidence>
<evidence type="ECO:0000256" key="7">
    <source>
        <dbReference type="ARBA" id="ARBA00023242"/>
    </source>
</evidence>
<keyword evidence="6 9" id="KW-0040">ANK repeat</keyword>
<dbReference type="InterPro" id="IPR002110">
    <property type="entry name" value="Ankyrin_rpt"/>
</dbReference>
<name>A0A6P3QLD0_PTEVA</name>
<evidence type="ECO:0000256" key="3">
    <source>
        <dbReference type="ARBA" id="ARBA00022490"/>
    </source>
</evidence>
<evidence type="ECO:0000313" key="11">
    <source>
        <dbReference type="Proteomes" id="UP000515202"/>
    </source>
</evidence>
<dbReference type="Gene3D" id="1.25.40.20">
    <property type="entry name" value="Ankyrin repeat-containing domain"/>
    <property type="match status" value="1"/>
</dbReference>
<dbReference type="GeneID" id="105294697"/>
<dbReference type="KEGG" id="pvp:105294697"/>
<dbReference type="OrthoDB" id="5402602at2759"/>
<dbReference type="AlphaFoldDB" id="A0A6P3QLD0"/>
<evidence type="ECO:0000256" key="10">
    <source>
        <dbReference type="SAM" id="MobiDB-lite"/>
    </source>
</evidence>
<dbReference type="GO" id="GO:0005634">
    <property type="term" value="C:nucleus"/>
    <property type="evidence" value="ECO:0007669"/>
    <property type="project" value="UniProtKB-SubCell"/>
</dbReference>
<dbReference type="CTD" id="353322"/>
<protein>
    <recommendedName>
        <fullName evidence="8">Ankyrin repeat domain-containing protein 37</fullName>
    </recommendedName>
</protein>
<evidence type="ECO:0000313" key="12">
    <source>
        <dbReference type="RefSeq" id="XP_011362303.2"/>
    </source>
</evidence>
<dbReference type="Proteomes" id="UP000515202">
    <property type="component" value="Unplaced"/>
</dbReference>
<evidence type="ECO:0000256" key="9">
    <source>
        <dbReference type="PROSITE-ProRule" id="PRU00023"/>
    </source>
</evidence>
<feature type="repeat" description="ANK" evidence="9">
    <location>
        <begin position="211"/>
        <end position="243"/>
    </location>
</feature>
<keyword evidence="5" id="KW-0832">Ubl conjugation</keyword>
<dbReference type="RefSeq" id="XP_011362303.2">
    <property type="nucleotide sequence ID" value="XM_011364001.2"/>
</dbReference>
<dbReference type="SUPFAM" id="SSF48403">
    <property type="entry name" value="Ankyrin repeat"/>
    <property type="match status" value="1"/>
</dbReference>
<proteinExistence type="predicted"/>
<evidence type="ECO:0000256" key="2">
    <source>
        <dbReference type="ARBA" id="ARBA00004496"/>
    </source>
</evidence>
<keyword evidence="3" id="KW-0963">Cytoplasm</keyword>
<evidence type="ECO:0000256" key="1">
    <source>
        <dbReference type="ARBA" id="ARBA00004123"/>
    </source>
</evidence>
<dbReference type="PANTHER" id="PTHR24201:SF0">
    <property type="entry name" value="ANKYRIN REPEAT DOMAIN-CONTAINING PROTEIN 37"/>
    <property type="match status" value="1"/>
</dbReference>
<feature type="region of interest" description="Disordered" evidence="10">
    <location>
        <begin position="1"/>
        <end position="28"/>
    </location>
</feature>
<dbReference type="Pfam" id="PF12796">
    <property type="entry name" value="Ank_2"/>
    <property type="match status" value="1"/>
</dbReference>
<comment type="subcellular location">
    <subcellularLocation>
        <location evidence="2">Cytoplasm</location>
    </subcellularLocation>
    <subcellularLocation>
        <location evidence="1">Nucleus</location>
    </subcellularLocation>
</comment>
<dbReference type="GO" id="GO:0005737">
    <property type="term" value="C:cytoplasm"/>
    <property type="evidence" value="ECO:0007669"/>
    <property type="project" value="UniProtKB-SubCell"/>
</dbReference>
<keyword evidence="11" id="KW-1185">Reference proteome</keyword>
<dbReference type="PANTHER" id="PTHR24201">
    <property type="entry name" value="ANK_REP_REGION DOMAIN-CONTAINING PROTEIN"/>
    <property type="match status" value="1"/>
</dbReference>
<dbReference type="PROSITE" id="PS50088">
    <property type="entry name" value="ANK_REPEAT"/>
    <property type="match status" value="1"/>
</dbReference>
<sequence length="307" mass="32259">MPLSPNSSEAAFPGASAQGSVGGGVGCQGPAHRRAGLAPPGWPIGWRARAASSSLHLASSPWFRVAHASVCVRAAAAGLGRAPQPRVRLLERCQSWGAAVRGPPASPPRRSLNSPALGLLVHSYLPVCSKGYTALHAQGLLSSALGGEMLFLDFNSEVDSLKDLLEAGASVNAPPDPCQQSPVHLAAGGGCACLLLWQLQMGADLNQQDVFGEAPLHKAAKVGSLECLSLLVASDAQIDLCNKNGQTAEDLAWSYGFPECAKFLTTIKCMQTKTPSEQSDRDHCVPMLRLKRSFGSAENTNGKRKCW</sequence>
<dbReference type="InterPro" id="IPR050776">
    <property type="entry name" value="Ank_Repeat/CDKN_Inhibitor"/>
</dbReference>